<feature type="transmembrane region" description="Helical" evidence="8">
    <location>
        <begin position="139"/>
        <end position="159"/>
    </location>
</feature>
<feature type="transmembrane region" description="Helical" evidence="8">
    <location>
        <begin position="340"/>
        <end position="358"/>
    </location>
</feature>
<sequence>MENSPPPEKLFFSLKYVIGPSILLACVLGLRWPVWSRLLFFAWYINHLLQGIGIRTGDTWLDYSNGSTLGGDIFKTLYLLFLVDPVLDWRHRSDGETKIVDRPRWQRIYWCLCASFTLRGVGWNYQVPGVPSPSRMNQSLFLCCTVGRVVSSYLLLDIVQCSMQAIPFFSEPLPNATVRSYSYLHQVLYMVLCFAVPYGALRFHYYLAALGAVIFGYSSQEDWPDFFGSWFDAYSVRNLWGKTWHQMLRRHCVSIGKAIAKLLGAPKRTLVSLIIELHVAFLISAIMHSFGDYTLGWQHIGMSLPFFIMQPSAIVFEILFTYATNEHRYTRSIPLSVKRFIGYTWTLAWFTYSAAWYIDPFAQIGFGKIDIVPFSVIRFVAGHLHH</sequence>
<dbReference type="Proteomes" id="UP000799118">
    <property type="component" value="Unassembled WGS sequence"/>
</dbReference>
<evidence type="ECO:0000256" key="1">
    <source>
        <dbReference type="ARBA" id="ARBA00004141"/>
    </source>
</evidence>
<evidence type="ECO:0000256" key="7">
    <source>
        <dbReference type="ARBA" id="ARBA00023136"/>
    </source>
</evidence>
<evidence type="ECO:0000256" key="8">
    <source>
        <dbReference type="SAM" id="Phobius"/>
    </source>
</evidence>
<dbReference type="Pfam" id="PF13813">
    <property type="entry name" value="MBOAT_2"/>
    <property type="match status" value="1"/>
</dbReference>
<dbReference type="PANTHER" id="PTHR31595:SF57">
    <property type="entry name" value="OS04G0481900 PROTEIN"/>
    <property type="match status" value="1"/>
</dbReference>
<keyword evidence="6 8" id="KW-1133">Transmembrane helix</keyword>
<comment type="similarity">
    <text evidence="3">Belongs to the wax synthase family.</text>
</comment>
<evidence type="ECO:0000256" key="4">
    <source>
        <dbReference type="ARBA" id="ARBA00022679"/>
    </source>
</evidence>
<evidence type="ECO:0000259" key="9">
    <source>
        <dbReference type="Pfam" id="PF13813"/>
    </source>
</evidence>
<feature type="transmembrane region" description="Helical" evidence="8">
    <location>
        <begin position="302"/>
        <end position="320"/>
    </location>
</feature>
<proteinExistence type="inferred from homology"/>
<dbReference type="AlphaFoldDB" id="A0A6A4HFJ6"/>
<dbReference type="GO" id="GO:0006629">
    <property type="term" value="P:lipid metabolic process"/>
    <property type="evidence" value="ECO:0007669"/>
    <property type="project" value="InterPro"/>
</dbReference>
<keyword evidence="7 8" id="KW-0472">Membrane</keyword>
<feature type="transmembrane region" description="Helical" evidence="8">
    <location>
        <begin position="12"/>
        <end position="30"/>
    </location>
</feature>
<dbReference type="GO" id="GO:0016020">
    <property type="term" value="C:membrane"/>
    <property type="evidence" value="ECO:0007669"/>
    <property type="project" value="UniProtKB-SubCell"/>
</dbReference>
<protein>
    <recommendedName>
        <fullName evidence="9">Wax synthase domain-containing protein</fullName>
    </recommendedName>
</protein>
<gene>
    <name evidence="10" type="ORF">BT96DRAFT_825753</name>
</gene>
<feature type="transmembrane region" description="Helical" evidence="8">
    <location>
        <begin position="180"/>
        <end position="197"/>
    </location>
</feature>
<dbReference type="InterPro" id="IPR032805">
    <property type="entry name" value="Wax_synthase_dom"/>
</dbReference>
<dbReference type="OrthoDB" id="1077582at2759"/>
<dbReference type="PANTHER" id="PTHR31595">
    <property type="entry name" value="LONG-CHAIN-ALCOHOL O-FATTY-ACYLTRANSFERASE 3-RELATED"/>
    <property type="match status" value="1"/>
</dbReference>
<feature type="domain" description="Wax synthase" evidence="9">
    <location>
        <begin position="223"/>
        <end position="308"/>
    </location>
</feature>
<evidence type="ECO:0000313" key="11">
    <source>
        <dbReference type="Proteomes" id="UP000799118"/>
    </source>
</evidence>
<evidence type="ECO:0000256" key="6">
    <source>
        <dbReference type="ARBA" id="ARBA00022989"/>
    </source>
</evidence>
<reference evidence="10" key="1">
    <citation type="journal article" date="2019" name="Environ. Microbiol.">
        <title>Fungal ecological strategies reflected in gene transcription - a case study of two litter decomposers.</title>
        <authorList>
            <person name="Barbi F."/>
            <person name="Kohler A."/>
            <person name="Barry K."/>
            <person name="Baskaran P."/>
            <person name="Daum C."/>
            <person name="Fauchery L."/>
            <person name="Ihrmark K."/>
            <person name="Kuo A."/>
            <person name="LaButti K."/>
            <person name="Lipzen A."/>
            <person name="Morin E."/>
            <person name="Grigoriev I.V."/>
            <person name="Henrissat B."/>
            <person name="Lindahl B."/>
            <person name="Martin F."/>
        </authorList>
    </citation>
    <scope>NUCLEOTIDE SEQUENCE</scope>
    <source>
        <strain evidence="10">JB14</strain>
    </source>
</reference>
<feature type="transmembrane region" description="Helical" evidence="8">
    <location>
        <begin position="270"/>
        <end position="290"/>
    </location>
</feature>
<comment type="pathway">
    <text evidence="2">Secondary metabolite biosynthesis.</text>
</comment>
<keyword evidence="4" id="KW-0808">Transferase</keyword>
<dbReference type="InterPro" id="IPR044851">
    <property type="entry name" value="Wax_synthase"/>
</dbReference>
<dbReference type="EMBL" id="ML769525">
    <property type="protein sequence ID" value="KAE9395795.1"/>
    <property type="molecule type" value="Genomic_DNA"/>
</dbReference>
<evidence type="ECO:0000256" key="3">
    <source>
        <dbReference type="ARBA" id="ARBA00007282"/>
    </source>
</evidence>
<dbReference type="GO" id="GO:0008374">
    <property type="term" value="F:O-acyltransferase activity"/>
    <property type="evidence" value="ECO:0007669"/>
    <property type="project" value="InterPro"/>
</dbReference>
<organism evidence="10 11">
    <name type="scientific">Gymnopus androsaceus JB14</name>
    <dbReference type="NCBI Taxonomy" id="1447944"/>
    <lineage>
        <taxon>Eukaryota</taxon>
        <taxon>Fungi</taxon>
        <taxon>Dikarya</taxon>
        <taxon>Basidiomycota</taxon>
        <taxon>Agaricomycotina</taxon>
        <taxon>Agaricomycetes</taxon>
        <taxon>Agaricomycetidae</taxon>
        <taxon>Agaricales</taxon>
        <taxon>Marasmiineae</taxon>
        <taxon>Omphalotaceae</taxon>
        <taxon>Gymnopus</taxon>
    </lineage>
</organism>
<keyword evidence="5 8" id="KW-0812">Transmembrane</keyword>
<evidence type="ECO:0000256" key="2">
    <source>
        <dbReference type="ARBA" id="ARBA00005179"/>
    </source>
</evidence>
<keyword evidence="11" id="KW-1185">Reference proteome</keyword>
<accession>A0A6A4HFJ6</accession>
<evidence type="ECO:0000256" key="5">
    <source>
        <dbReference type="ARBA" id="ARBA00022692"/>
    </source>
</evidence>
<evidence type="ECO:0000313" key="10">
    <source>
        <dbReference type="EMBL" id="KAE9395795.1"/>
    </source>
</evidence>
<comment type="subcellular location">
    <subcellularLocation>
        <location evidence="1">Membrane</location>
        <topology evidence="1">Multi-pass membrane protein</topology>
    </subcellularLocation>
</comment>
<name>A0A6A4HFJ6_9AGAR</name>